<dbReference type="Gene3D" id="1.10.10.60">
    <property type="entry name" value="Homeodomain-like"/>
    <property type="match status" value="1"/>
</dbReference>
<feature type="domain" description="DNA binding HTH" evidence="1">
    <location>
        <begin position="25"/>
        <end position="64"/>
    </location>
</feature>
<dbReference type="AlphaFoldDB" id="A0A0B6WVL5"/>
<dbReference type="Proteomes" id="UP000031518">
    <property type="component" value="Unassembled WGS sequence"/>
</dbReference>
<dbReference type="GO" id="GO:0008855">
    <property type="term" value="F:exodeoxyribonuclease VII activity"/>
    <property type="evidence" value="ECO:0007669"/>
    <property type="project" value="UniProtKB-EC"/>
</dbReference>
<dbReference type="EMBL" id="CBXV010000004">
    <property type="protein sequence ID" value="CDM65111.1"/>
    <property type="molecule type" value="Genomic_DNA"/>
</dbReference>
<dbReference type="STRING" id="454194.PYK22_01109"/>
<organism evidence="2 3">
    <name type="scientific">Pyrinomonas methylaliphatogenes</name>
    <dbReference type="NCBI Taxonomy" id="454194"/>
    <lineage>
        <taxon>Bacteria</taxon>
        <taxon>Pseudomonadati</taxon>
        <taxon>Acidobacteriota</taxon>
        <taxon>Blastocatellia</taxon>
        <taxon>Blastocatellales</taxon>
        <taxon>Pyrinomonadaceae</taxon>
        <taxon>Pyrinomonas</taxon>
    </lineage>
</organism>
<keyword evidence="3" id="KW-1185">Reference proteome</keyword>
<sequence>MQIRARLEAIIEEMLDGQIMLDEALAEFEKLYIQKALARNNNHLSRTAAVLGIHRNTLAKRVATYRAQERALAAASRRPRK</sequence>
<evidence type="ECO:0000259" key="1">
    <source>
        <dbReference type="Pfam" id="PF02954"/>
    </source>
</evidence>
<accession>A0A0B6WVL5</accession>
<dbReference type="GO" id="GO:0043565">
    <property type="term" value="F:sequence-specific DNA binding"/>
    <property type="evidence" value="ECO:0007669"/>
    <property type="project" value="InterPro"/>
</dbReference>
<dbReference type="Pfam" id="PF02954">
    <property type="entry name" value="HTH_8"/>
    <property type="match status" value="1"/>
</dbReference>
<evidence type="ECO:0000313" key="2">
    <source>
        <dbReference type="EMBL" id="CDM65111.1"/>
    </source>
</evidence>
<keyword evidence="2" id="KW-0378">Hydrolase</keyword>
<evidence type="ECO:0000313" key="3">
    <source>
        <dbReference type="Proteomes" id="UP000031518"/>
    </source>
</evidence>
<dbReference type="OrthoDB" id="9802388at2"/>
<dbReference type="RefSeq" id="WP_157770689.1">
    <property type="nucleotide sequence ID" value="NZ_CBXV010000004.1"/>
</dbReference>
<protein>
    <submittedName>
        <fullName evidence="2">Exodeoxyribonuclease VII small subunit</fullName>
        <ecNumber evidence="2">3.1.11.6</ecNumber>
    </submittedName>
</protein>
<gene>
    <name evidence="2" type="ORF">PYK22_01109</name>
</gene>
<dbReference type="SUPFAM" id="SSF46689">
    <property type="entry name" value="Homeodomain-like"/>
    <property type="match status" value="1"/>
</dbReference>
<reference evidence="2 3" key="1">
    <citation type="submission" date="2013-12" db="EMBL/GenBank/DDBJ databases">
        <authorList>
            <person name="Stott M."/>
        </authorList>
    </citation>
    <scope>NUCLEOTIDE SEQUENCE [LARGE SCALE GENOMIC DNA]</scope>
    <source>
        <strain evidence="2 3">K22</strain>
    </source>
</reference>
<proteinExistence type="predicted"/>
<dbReference type="InterPro" id="IPR002197">
    <property type="entry name" value="HTH_Fis"/>
</dbReference>
<reference evidence="2 3" key="2">
    <citation type="submission" date="2015-01" db="EMBL/GenBank/DDBJ databases">
        <title>Complete genome sequence of Pyrinomonas methylaliphatogenes type strain K22T.</title>
        <authorList>
            <person name="Lee K.C.Y."/>
            <person name="Power J.F."/>
            <person name="Dunfield P.F."/>
            <person name="Morgan X.C."/>
            <person name="Huttenhower C."/>
            <person name="Stott M.B."/>
        </authorList>
    </citation>
    <scope>NUCLEOTIDE SEQUENCE [LARGE SCALE GENOMIC DNA]</scope>
    <source>
        <strain evidence="2 3">K22</strain>
    </source>
</reference>
<name>A0A0B6WVL5_9BACT</name>
<dbReference type="EC" id="3.1.11.6" evidence="2"/>
<dbReference type="InterPro" id="IPR009057">
    <property type="entry name" value="Homeodomain-like_sf"/>
</dbReference>